<dbReference type="STRING" id="1423813.FC26_GL000001"/>
<dbReference type="Gene3D" id="1.10.150.130">
    <property type="match status" value="1"/>
</dbReference>
<evidence type="ECO:0000256" key="2">
    <source>
        <dbReference type="ARBA" id="ARBA00023125"/>
    </source>
</evidence>
<reference evidence="5 6" key="1">
    <citation type="journal article" date="2015" name="Genome Announc.">
        <title>Expanding the biotechnology potential of lactobacilli through comparative genomics of 213 strains and associated genera.</title>
        <authorList>
            <person name="Sun Z."/>
            <person name="Harris H.M."/>
            <person name="McCann A."/>
            <person name="Guo C."/>
            <person name="Argimon S."/>
            <person name="Zhang W."/>
            <person name="Yang X."/>
            <person name="Jeffery I.B."/>
            <person name="Cooney J.C."/>
            <person name="Kagawa T.F."/>
            <person name="Liu W."/>
            <person name="Song Y."/>
            <person name="Salvetti E."/>
            <person name="Wrobel A."/>
            <person name="Rasinkangas P."/>
            <person name="Parkhill J."/>
            <person name="Rea M.C."/>
            <person name="O'Sullivan O."/>
            <person name="Ritari J."/>
            <person name="Douillard F.P."/>
            <person name="Paul Ross R."/>
            <person name="Yang R."/>
            <person name="Briner A.E."/>
            <person name="Felis G.E."/>
            <person name="de Vos W.M."/>
            <person name="Barrangou R."/>
            <person name="Klaenhammer T.R."/>
            <person name="Caufield P.W."/>
            <person name="Cui Y."/>
            <person name="Zhang H."/>
            <person name="O'Toole P.W."/>
        </authorList>
    </citation>
    <scope>NUCLEOTIDE SEQUENCE [LARGE SCALE GENOMIC DNA]</scope>
    <source>
        <strain evidence="5 6">DSM 20634</strain>
    </source>
</reference>
<dbReference type="RefSeq" id="WP_057777576.1">
    <property type="nucleotide sequence ID" value="NZ_AYYY01000007.1"/>
</dbReference>
<dbReference type="PANTHER" id="PTHR30349:SF64">
    <property type="entry name" value="PROPHAGE INTEGRASE INTD-RELATED"/>
    <property type="match status" value="1"/>
</dbReference>
<dbReference type="CDD" id="cd01189">
    <property type="entry name" value="INT_ICEBs1_C_like"/>
    <property type="match status" value="1"/>
</dbReference>
<evidence type="ECO:0000256" key="1">
    <source>
        <dbReference type="ARBA" id="ARBA00008857"/>
    </source>
</evidence>
<keyword evidence="6" id="KW-1185">Reference proteome</keyword>
<dbReference type="Pfam" id="PF00589">
    <property type="entry name" value="Phage_integrase"/>
    <property type="match status" value="1"/>
</dbReference>
<dbReference type="InterPro" id="IPR010998">
    <property type="entry name" value="Integrase_recombinase_N"/>
</dbReference>
<dbReference type="SUPFAM" id="SSF56349">
    <property type="entry name" value="DNA breaking-rejoining enzymes"/>
    <property type="match status" value="1"/>
</dbReference>
<keyword evidence="2" id="KW-0238">DNA-binding</keyword>
<dbReference type="Gene3D" id="1.10.443.10">
    <property type="entry name" value="Intergrase catalytic core"/>
    <property type="match status" value="1"/>
</dbReference>
<proteinExistence type="inferred from homology"/>
<dbReference type="PROSITE" id="PS51898">
    <property type="entry name" value="TYR_RECOMBINASE"/>
    <property type="match status" value="1"/>
</dbReference>
<evidence type="ECO:0000313" key="6">
    <source>
        <dbReference type="Proteomes" id="UP000051733"/>
    </source>
</evidence>
<dbReference type="GO" id="GO:0003677">
    <property type="term" value="F:DNA binding"/>
    <property type="evidence" value="ECO:0007669"/>
    <property type="project" value="UniProtKB-KW"/>
</dbReference>
<gene>
    <name evidence="5" type="ORF">FC26_GL000001</name>
</gene>
<feature type="domain" description="Tyr recombinase" evidence="4">
    <location>
        <begin position="85"/>
        <end position="267"/>
    </location>
</feature>
<dbReference type="EMBL" id="AYYY01000007">
    <property type="protein sequence ID" value="KRM62215.1"/>
    <property type="molecule type" value="Genomic_DNA"/>
</dbReference>
<dbReference type="InterPro" id="IPR050090">
    <property type="entry name" value="Tyrosine_recombinase_XerCD"/>
</dbReference>
<evidence type="ECO:0000256" key="3">
    <source>
        <dbReference type="ARBA" id="ARBA00023172"/>
    </source>
</evidence>
<sequence>MTTEHLYKHRIVVIRDLFGNITLSQLSHAILQKKIDEYGETRQKTTVNVLLITVKASLKDALYDGYIPRDIFSRVKPHSDLEPVNKIKALSATDFEKLQNYLFTHYAEYDANLALLVLLETGMRVGEALALNYNDINALFDSIAITKTYSTAIHTMTKPKTKTSTRNVKITHELAQLLVDQKDRKNSERYFTSTLYPVEQHLKSVLKALKLPQITVHGLRHSHASYLLYKGVSVNYVSERLGHANTAITQLVYSHMLSEERSKEADKTVKILSKSPIVPKAQSKHRNGAI</sequence>
<dbReference type="InterPro" id="IPR013762">
    <property type="entry name" value="Integrase-like_cat_sf"/>
</dbReference>
<dbReference type="Proteomes" id="UP000051733">
    <property type="component" value="Unassembled WGS sequence"/>
</dbReference>
<evidence type="ECO:0000313" key="5">
    <source>
        <dbReference type="EMBL" id="KRM62215.1"/>
    </source>
</evidence>
<dbReference type="GO" id="GO:0015074">
    <property type="term" value="P:DNA integration"/>
    <property type="evidence" value="ECO:0007669"/>
    <property type="project" value="InterPro"/>
</dbReference>
<organism evidence="5 6">
    <name type="scientific">Paucilactobacillus vaccinostercus DSM 20634</name>
    <dbReference type="NCBI Taxonomy" id="1423813"/>
    <lineage>
        <taxon>Bacteria</taxon>
        <taxon>Bacillati</taxon>
        <taxon>Bacillota</taxon>
        <taxon>Bacilli</taxon>
        <taxon>Lactobacillales</taxon>
        <taxon>Lactobacillaceae</taxon>
        <taxon>Paucilactobacillus</taxon>
    </lineage>
</organism>
<name>A0A0R2A588_9LACO</name>
<dbReference type="PANTHER" id="PTHR30349">
    <property type="entry name" value="PHAGE INTEGRASE-RELATED"/>
    <property type="match status" value="1"/>
</dbReference>
<comment type="similarity">
    <text evidence="1">Belongs to the 'phage' integrase family.</text>
</comment>
<evidence type="ECO:0000259" key="4">
    <source>
        <dbReference type="PROSITE" id="PS51898"/>
    </source>
</evidence>
<dbReference type="PATRIC" id="fig|1423813.3.peg.1"/>
<dbReference type="InterPro" id="IPR011010">
    <property type="entry name" value="DNA_brk_join_enz"/>
</dbReference>
<keyword evidence="3" id="KW-0233">DNA recombination</keyword>
<protein>
    <submittedName>
        <fullName evidence="5">Integrase</fullName>
    </submittedName>
</protein>
<comment type="caution">
    <text evidence="5">The sequence shown here is derived from an EMBL/GenBank/DDBJ whole genome shotgun (WGS) entry which is preliminary data.</text>
</comment>
<dbReference type="AlphaFoldDB" id="A0A0R2A588"/>
<accession>A0A0R2A588</accession>
<dbReference type="GO" id="GO:0006310">
    <property type="term" value="P:DNA recombination"/>
    <property type="evidence" value="ECO:0007669"/>
    <property type="project" value="UniProtKB-KW"/>
</dbReference>
<dbReference type="InterPro" id="IPR002104">
    <property type="entry name" value="Integrase_catalytic"/>
</dbReference>